<dbReference type="OrthoDB" id="198277at2157"/>
<sequence>MVRRGGFHSFWRDFDEMMNEMRAEMEGRFQSLLTETGTGHYLPAIRGEGLRVDVCSHEDEIVVAADLPGADRENVSLRLVTPRLLEIAAIQKQEKEGEEEGYFMRERVYGSMKRTVSLPAEVTEEGASATFKNGVLEVHLKKVEVERGTLIPIE</sequence>
<gene>
    <name evidence="4" type="ORF">CUJ86_05955</name>
</gene>
<protein>
    <submittedName>
        <fullName evidence="4">Hsp20/alpha crystallin family protein</fullName>
    </submittedName>
</protein>
<dbReference type="PANTHER" id="PTHR11527">
    <property type="entry name" value="HEAT-SHOCK PROTEIN 20 FAMILY MEMBER"/>
    <property type="match status" value="1"/>
</dbReference>
<dbReference type="AlphaFoldDB" id="A0A483CU59"/>
<dbReference type="InterPro" id="IPR002068">
    <property type="entry name" value="A-crystallin/Hsp20_dom"/>
</dbReference>
<evidence type="ECO:0000313" key="4">
    <source>
        <dbReference type="EMBL" id="TAJ44834.1"/>
    </source>
</evidence>
<comment type="caution">
    <text evidence="4">The sequence shown here is derived from an EMBL/GenBank/DDBJ whole genome shotgun (WGS) entry which is preliminary data.</text>
</comment>
<organism evidence="4 5">
    <name type="scientific">Methanofollis fontis</name>
    <dbReference type="NCBI Taxonomy" id="2052832"/>
    <lineage>
        <taxon>Archaea</taxon>
        <taxon>Methanobacteriati</taxon>
        <taxon>Methanobacteriota</taxon>
        <taxon>Stenosarchaea group</taxon>
        <taxon>Methanomicrobia</taxon>
        <taxon>Methanomicrobiales</taxon>
        <taxon>Methanomicrobiaceae</taxon>
        <taxon>Methanofollis</taxon>
    </lineage>
</organism>
<dbReference type="PROSITE" id="PS01031">
    <property type="entry name" value="SHSP"/>
    <property type="match status" value="1"/>
</dbReference>
<keyword evidence="5" id="KW-1185">Reference proteome</keyword>
<evidence type="ECO:0000256" key="2">
    <source>
        <dbReference type="RuleBase" id="RU003616"/>
    </source>
</evidence>
<dbReference type="InterPro" id="IPR008978">
    <property type="entry name" value="HSP20-like_chaperone"/>
</dbReference>
<dbReference type="InterPro" id="IPR031107">
    <property type="entry name" value="Small_HSP"/>
</dbReference>
<comment type="similarity">
    <text evidence="1 2">Belongs to the small heat shock protein (HSP20) family.</text>
</comment>
<dbReference type="Gene3D" id="2.60.40.790">
    <property type="match status" value="1"/>
</dbReference>
<name>A0A483CU59_9EURY</name>
<dbReference type="RefSeq" id="WP_130646641.1">
    <property type="nucleotide sequence ID" value="NZ_PGCL01000002.1"/>
</dbReference>
<dbReference type="EMBL" id="PGCL01000002">
    <property type="protein sequence ID" value="TAJ44834.1"/>
    <property type="molecule type" value="Genomic_DNA"/>
</dbReference>
<feature type="domain" description="SHSP" evidence="3">
    <location>
        <begin position="43"/>
        <end position="154"/>
    </location>
</feature>
<evidence type="ECO:0000259" key="3">
    <source>
        <dbReference type="PROSITE" id="PS01031"/>
    </source>
</evidence>
<dbReference type="Pfam" id="PF00011">
    <property type="entry name" value="HSP20"/>
    <property type="match status" value="1"/>
</dbReference>
<accession>A0A483CU59</accession>
<dbReference type="CDD" id="cd06464">
    <property type="entry name" value="ACD_sHsps-like"/>
    <property type="match status" value="1"/>
</dbReference>
<dbReference type="SUPFAM" id="SSF49764">
    <property type="entry name" value="HSP20-like chaperones"/>
    <property type="match status" value="1"/>
</dbReference>
<proteinExistence type="inferred from homology"/>
<evidence type="ECO:0000313" key="5">
    <source>
        <dbReference type="Proteomes" id="UP000292580"/>
    </source>
</evidence>
<evidence type="ECO:0000256" key="1">
    <source>
        <dbReference type="PROSITE-ProRule" id="PRU00285"/>
    </source>
</evidence>
<reference evidence="4 5" key="1">
    <citation type="submission" date="2017-11" db="EMBL/GenBank/DDBJ databases">
        <title>Isolation and Characterization of Methanofollis Species from Methane Seep Offshore SW Taiwan.</title>
        <authorList>
            <person name="Teng N.-H."/>
            <person name="Lai M.-C."/>
            <person name="Chen S.-C."/>
        </authorList>
    </citation>
    <scope>NUCLEOTIDE SEQUENCE [LARGE SCALE GENOMIC DNA]</scope>
    <source>
        <strain evidence="4 5">FWC-SCC2</strain>
    </source>
</reference>
<dbReference type="Proteomes" id="UP000292580">
    <property type="component" value="Unassembled WGS sequence"/>
</dbReference>